<dbReference type="RefSeq" id="WP_008827308.1">
    <property type="nucleotide sequence ID" value="NZ_AFNU02000006.1"/>
</dbReference>
<dbReference type="AlphaFoldDB" id="U2EBB9"/>
<organism evidence="1 2">
    <name type="scientific">Haloplasma contractile SSD-17B</name>
    <dbReference type="NCBI Taxonomy" id="1033810"/>
    <lineage>
        <taxon>Bacteria</taxon>
        <taxon>Bacillati</taxon>
        <taxon>Mycoplasmatota</taxon>
        <taxon>Mollicutes</taxon>
        <taxon>Haloplasmatales</taxon>
        <taxon>Haloplasmataceae</taxon>
        <taxon>Haloplasma</taxon>
    </lineage>
</organism>
<sequence length="41" mass="4786">MDFIMENWVAILFGVILAVWVLKPSKTKGCCSDRGRLFRKR</sequence>
<evidence type="ECO:0000313" key="2">
    <source>
        <dbReference type="Proteomes" id="UP000005707"/>
    </source>
</evidence>
<accession>U2EBB9</accession>
<keyword evidence="2" id="KW-1185">Reference proteome</keyword>
<dbReference type="EMBL" id="AFNU02000006">
    <property type="protein sequence ID" value="ERJ12086.1"/>
    <property type="molecule type" value="Genomic_DNA"/>
</dbReference>
<gene>
    <name evidence="1" type="ORF">HLPCO_002000</name>
</gene>
<comment type="caution">
    <text evidence="1">The sequence shown here is derived from an EMBL/GenBank/DDBJ whole genome shotgun (WGS) entry which is preliminary data.</text>
</comment>
<reference evidence="1 2" key="2">
    <citation type="journal article" date="2013" name="PLoS ONE">
        <title>INDIGO - INtegrated Data Warehouse of MIcrobial GenOmes with Examples from the Red Sea Extremophiles.</title>
        <authorList>
            <person name="Alam I."/>
            <person name="Antunes A."/>
            <person name="Kamau A.A."/>
            <person name="Ba Alawi W."/>
            <person name="Kalkatawi M."/>
            <person name="Stingl U."/>
            <person name="Bajic V.B."/>
        </authorList>
    </citation>
    <scope>NUCLEOTIDE SEQUENCE [LARGE SCALE GENOMIC DNA]</scope>
    <source>
        <strain evidence="1 2">SSD-17B</strain>
    </source>
</reference>
<name>U2EBB9_9MOLU</name>
<reference evidence="1 2" key="1">
    <citation type="journal article" date="2011" name="J. Bacteriol.">
        <title>Genome sequence of Haloplasma contractile, an unusual contractile bacterium from a deep-sea anoxic brine lake.</title>
        <authorList>
            <person name="Antunes A."/>
            <person name="Alam I."/>
            <person name="El Dorry H."/>
            <person name="Siam R."/>
            <person name="Robertson A."/>
            <person name="Bajic V.B."/>
            <person name="Stingl U."/>
        </authorList>
    </citation>
    <scope>NUCLEOTIDE SEQUENCE [LARGE SCALE GENOMIC DNA]</scope>
    <source>
        <strain evidence="1 2">SSD-17B</strain>
    </source>
</reference>
<dbReference type="Proteomes" id="UP000005707">
    <property type="component" value="Unassembled WGS sequence"/>
</dbReference>
<dbReference type="STRING" id="1033810.HLPCO_002000"/>
<evidence type="ECO:0000313" key="1">
    <source>
        <dbReference type="EMBL" id="ERJ12086.1"/>
    </source>
</evidence>
<protein>
    <submittedName>
        <fullName evidence="1">Uncharacterized protein</fullName>
    </submittedName>
</protein>
<dbReference type="InParanoid" id="U2EBB9"/>
<proteinExistence type="predicted"/>